<dbReference type="STRING" id="1073090.A0A1L9SL88"/>
<keyword evidence="2" id="KW-1185">Reference proteome</keyword>
<dbReference type="GeneID" id="34609277"/>
<reference evidence="2" key="1">
    <citation type="journal article" date="2017" name="Genome Biol.">
        <title>Comparative genomics reveals high biological diversity and specific adaptations in the industrially and medically important fungal genus Aspergillus.</title>
        <authorList>
            <person name="de Vries R.P."/>
            <person name="Riley R."/>
            <person name="Wiebenga A."/>
            <person name="Aguilar-Osorio G."/>
            <person name="Amillis S."/>
            <person name="Uchima C.A."/>
            <person name="Anderluh G."/>
            <person name="Asadollahi M."/>
            <person name="Askin M."/>
            <person name="Barry K."/>
            <person name="Battaglia E."/>
            <person name="Bayram O."/>
            <person name="Benocci T."/>
            <person name="Braus-Stromeyer S.A."/>
            <person name="Caldana C."/>
            <person name="Canovas D."/>
            <person name="Cerqueira G.C."/>
            <person name="Chen F."/>
            <person name="Chen W."/>
            <person name="Choi C."/>
            <person name="Clum A."/>
            <person name="Dos Santos R.A."/>
            <person name="Damasio A.R."/>
            <person name="Diallinas G."/>
            <person name="Emri T."/>
            <person name="Fekete E."/>
            <person name="Flipphi M."/>
            <person name="Freyberg S."/>
            <person name="Gallo A."/>
            <person name="Gournas C."/>
            <person name="Habgood R."/>
            <person name="Hainaut M."/>
            <person name="Harispe M.L."/>
            <person name="Henrissat B."/>
            <person name="Hilden K.S."/>
            <person name="Hope R."/>
            <person name="Hossain A."/>
            <person name="Karabika E."/>
            <person name="Karaffa L."/>
            <person name="Karanyi Z."/>
            <person name="Krasevec N."/>
            <person name="Kuo A."/>
            <person name="Kusch H."/>
            <person name="LaButti K."/>
            <person name="Lagendijk E.L."/>
            <person name="Lapidus A."/>
            <person name="Levasseur A."/>
            <person name="Lindquist E."/>
            <person name="Lipzen A."/>
            <person name="Logrieco A.F."/>
            <person name="MacCabe A."/>
            <person name="Maekelae M.R."/>
            <person name="Malavazi I."/>
            <person name="Melin P."/>
            <person name="Meyer V."/>
            <person name="Mielnichuk N."/>
            <person name="Miskei M."/>
            <person name="Molnar A.P."/>
            <person name="Mule G."/>
            <person name="Ngan C.Y."/>
            <person name="Orejas M."/>
            <person name="Orosz E."/>
            <person name="Ouedraogo J.P."/>
            <person name="Overkamp K.M."/>
            <person name="Park H.-S."/>
            <person name="Perrone G."/>
            <person name="Piumi F."/>
            <person name="Punt P.J."/>
            <person name="Ram A.F."/>
            <person name="Ramon A."/>
            <person name="Rauscher S."/>
            <person name="Record E."/>
            <person name="Riano-Pachon D.M."/>
            <person name="Robert V."/>
            <person name="Roehrig J."/>
            <person name="Ruller R."/>
            <person name="Salamov A."/>
            <person name="Salih N.S."/>
            <person name="Samson R.A."/>
            <person name="Sandor E."/>
            <person name="Sanguinetti M."/>
            <person name="Schuetze T."/>
            <person name="Sepcic K."/>
            <person name="Shelest E."/>
            <person name="Sherlock G."/>
            <person name="Sophianopoulou V."/>
            <person name="Squina F.M."/>
            <person name="Sun H."/>
            <person name="Susca A."/>
            <person name="Todd R.B."/>
            <person name="Tsang A."/>
            <person name="Unkles S.E."/>
            <person name="van de Wiele N."/>
            <person name="van Rossen-Uffink D."/>
            <person name="Oliveira J.V."/>
            <person name="Vesth T.C."/>
            <person name="Visser J."/>
            <person name="Yu J.-H."/>
            <person name="Zhou M."/>
            <person name="Andersen M.R."/>
            <person name="Archer D.B."/>
            <person name="Baker S.E."/>
            <person name="Benoit I."/>
            <person name="Brakhage A.A."/>
            <person name="Braus G.H."/>
            <person name="Fischer R."/>
            <person name="Frisvad J.C."/>
            <person name="Goldman G.H."/>
            <person name="Houbraken J."/>
            <person name="Oakley B."/>
            <person name="Pocsi I."/>
            <person name="Scazzocchio C."/>
            <person name="Seiboth B."/>
            <person name="vanKuyk P.A."/>
            <person name="Wortman J."/>
            <person name="Dyer P.S."/>
            <person name="Grigoriev I.V."/>
        </authorList>
    </citation>
    <scope>NUCLEOTIDE SEQUENCE [LARGE SCALE GENOMIC DNA]</scope>
    <source>
        <strain evidence="2">CBS 506.65</strain>
    </source>
</reference>
<dbReference type="VEuPathDB" id="FungiDB:ASPZODRAFT_131679"/>
<sequence length="265" mass="31621">MVAFYLARLDQPAWQGWRLRQLNRTFKNAIESYYQEQYLQKAWLLVDCSDFLSSRYDVLREEYHFAGVDGRMVLLKSDGIDLDRQKEVESFRRIDETVSTFPERGYNPFRLLFVPNGATDMMPMDLLFMKRTPNRYYAFDWRVYFSTLFYELEEIDRRKSEWGESTQVGLSIRLQQTELTPPEVVHRLTEAAGTLNVGLDGRLRELRRRRRFRLGSRSGQVPLGSQRVYFAIVQERFCVLDEEYVAGRLFREQVRLAERGVYLEW</sequence>
<dbReference type="Proteomes" id="UP000184188">
    <property type="component" value="Unassembled WGS sequence"/>
</dbReference>
<dbReference type="RefSeq" id="XP_022582542.1">
    <property type="nucleotide sequence ID" value="XM_022722812.1"/>
</dbReference>
<protein>
    <submittedName>
        <fullName evidence="1">Uncharacterized protein</fullName>
    </submittedName>
</protein>
<accession>A0A1L9SL88</accession>
<organism evidence="1 2">
    <name type="scientific">Penicilliopsis zonata CBS 506.65</name>
    <dbReference type="NCBI Taxonomy" id="1073090"/>
    <lineage>
        <taxon>Eukaryota</taxon>
        <taxon>Fungi</taxon>
        <taxon>Dikarya</taxon>
        <taxon>Ascomycota</taxon>
        <taxon>Pezizomycotina</taxon>
        <taxon>Eurotiomycetes</taxon>
        <taxon>Eurotiomycetidae</taxon>
        <taxon>Eurotiales</taxon>
        <taxon>Aspergillaceae</taxon>
        <taxon>Penicilliopsis</taxon>
    </lineage>
</organism>
<gene>
    <name evidence="1" type="ORF">ASPZODRAFT_131679</name>
</gene>
<dbReference type="OrthoDB" id="4494427at2759"/>
<proteinExistence type="predicted"/>
<dbReference type="EMBL" id="KV878340">
    <property type="protein sequence ID" value="OJJ48032.1"/>
    <property type="molecule type" value="Genomic_DNA"/>
</dbReference>
<name>A0A1L9SL88_9EURO</name>
<evidence type="ECO:0000313" key="2">
    <source>
        <dbReference type="Proteomes" id="UP000184188"/>
    </source>
</evidence>
<dbReference type="AlphaFoldDB" id="A0A1L9SL88"/>
<evidence type="ECO:0000313" key="1">
    <source>
        <dbReference type="EMBL" id="OJJ48032.1"/>
    </source>
</evidence>